<dbReference type="AlphaFoldDB" id="W2H3C0"/>
<feature type="compositionally biased region" description="Acidic residues" evidence="1">
    <location>
        <begin position="198"/>
        <end position="233"/>
    </location>
</feature>
<feature type="compositionally biased region" description="Polar residues" evidence="1">
    <location>
        <begin position="121"/>
        <end position="151"/>
    </location>
</feature>
<accession>W2H3C0</accession>
<evidence type="ECO:0000313" key="2">
    <source>
        <dbReference type="EMBL" id="ETK89075.1"/>
    </source>
</evidence>
<feature type="region of interest" description="Disordered" evidence="1">
    <location>
        <begin position="78"/>
        <end position="155"/>
    </location>
</feature>
<evidence type="ECO:0000256" key="1">
    <source>
        <dbReference type="SAM" id="MobiDB-lite"/>
    </source>
</evidence>
<organism evidence="2">
    <name type="scientific">Phytophthora nicotianae</name>
    <name type="common">Potato buckeye rot agent</name>
    <name type="synonym">Phytophthora parasitica</name>
    <dbReference type="NCBI Taxonomy" id="4792"/>
    <lineage>
        <taxon>Eukaryota</taxon>
        <taxon>Sar</taxon>
        <taxon>Stramenopiles</taxon>
        <taxon>Oomycota</taxon>
        <taxon>Peronosporomycetes</taxon>
        <taxon>Peronosporales</taxon>
        <taxon>Peronosporaceae</taxon>
        <taxon>Phytophthora</taxon>
    </lineage>
</organism>
<proteinExistence type="predicted"/>
<feature type="compositionally biased region" description="Acidic residues" evidence="1">
    <location>
        <begin position="78"/>
        <end position="88"/>
    </location>
</feature>
<name>W2H3C0_PHYNI</name>
<gene>
    <name evidence="2" type="ORF">L915_06773</name>
</gene>
<protein>
    <submittedName>
        <fullName evidence="2">Uncharacterized protein</fullName>
    </submittedName>
</protein>
<feature type="non-terminal residue" evidence="2">
    <location>
        <position position="1"/>
    </location>
</feature>
<dbReference type="EMBL" id="KI685727">
    <property type="protein sequence ID" value="ETK89075.1"/>
    <property type="molecule type" value="Genomic_DNA"/>
</dbReference>
<dbReference type="Proteomes" id="UP000053236">
    <property type="component" value="Unassembled WGS sequence"/>
</dbReference>
<sequence length="267" mass="29088">SNGETAAWEKANVATAVVKAKEVRLDARATERLQTECRFFTPEGWKKRGQGQHLVDYFDGPDEIWQHLPEKVLDDILDEELATNESSDDTPTKKHPVRAPAETPARASAKAPARVPAKSPAKSSAKTPRKSPSTKTPSRAYPLTQSDSPAKTPSRVCRETLLSAARSRAPEASIVCTSPCMSEAVDISTGNDRLSSGEESELDDNEDIDIEANSDVSKDDEESDATSDEEEPTDLSVGTPFDSMSKEELSSHAKTGWTKYLEAESTY</sequence>
<feature type="region of interest" description="Disordered" evidence="1">
    <location>
        <begin position="187"/>
        <end position="267"/>
    </location>
</feature>
<dbReference type="VEuPathDB" id="FungiDB:PPTG_19352"/>
<reference evidence="2" key="1">
    <citation type="submission" date="2013-11" db="EMBL/GenBank/DDBJ databases">
        <title>The Genome Sequence of Phytophthora parasitica CJ02B3.</title>
        <authorList>
            <consortium name="The Broad Institute Genomics Platform"/>
            <person name="Russ C."/>
            <person name="Tyler B."/>
            <person name="Panabieres F."/>
            <person name="Shan W."/>
            <person name="Tripathy S."/>
            <person name="Grunwald N."/>
            <person name="Machado M."/>
            <person name="Johnson C.S."/>
            <person name="Arredondo F."/>
            <person name="Hong C."/>
            <person name="Coffey M."/>
            <person name="Young S.K."/>
            <person name="Zeng Q."/>
            <person name="Gargeya S."/>
            <person name="Fitzgerald M."/>
            <person name="Abouelleil A."/>
            <person name="Alvarado L."/>
            <person name="Chapman S.B."/>
            <person name="Gainer-Dewar J."/>
            <person name="Goldberg J."/>
            <person name="Griggs A."/>
            <person name="Gujja S."/>
            <person name="Hansen M."/>
            <person name="Howarth C."/>
            <person name="Imamovic A."/>
            <person name="Ireland A."/>
            <person name="Larimer J."/>
            <person name="McCowan C."/>
            <person name="Murphy C."/>
            <person name="Pearson M."/>
            <person name="Poon T.W."/>
            <person name="Priest M."/>
            <person name="Roberts A."/>
            <person name="Saif S."/>
            <person name="Shea T."/>
            <person name="Sykes S."/>
            <person name="Wortman J."/>
            <person name="Nusbaum C."/>
            <person name="Birren B."/>
        </authorList>
    </citation>
    <scope>NUCLEOTIDE SEQUENCE [LARGE SCALE GENOMIC DNA]</scope>
    <source>
        <strain evidence="2">CJ02B3</strain>
    </source>
</reference>